<feature type="binding site" evidence="7">
    <location>
        <position position="79"/>
    </location>
    <ligand>
        <name>substrate</name>
    </ligand>
</feature>
<dbReference type="EMBL" id="RBIE01000002">
    <property type="protein sequence ID" value="RKQ61661.1"/>
    <property type="molecule type" value="Genomic_DNA"/>
</dbReference>
<keyword evidence="4 7" id="KW-0418">Kinase</keyword>
<comment type="pathway">
    <text evidence="7">Metabolic intermediate biosynthesis; chorismate biosynthesis; chorismate from D-erythrose 4-phosphate and phosphoenolpyruvate: step 5/7.</text>
</comment>
<keyword evidence="7" id="KW-0479">Metal-binding</keyword>
<dbReference type="Proteomes" id="UP000280881">
    <property type="component" value="Unassembled WGS sequence"/>
</dbReference>
<dbReference type="GO" id="GO:0004765">
    <property type="term" value="F:shikimate kinase activity"/>
    <property type="evidence" value="ECO:0007669"/>
    <property type="project" value="UniProtKB-UniRule"/>
</dbReference>
<dbReference type="Gene3D" id="3.40.50.300">
    <property type="entry name" value="P-loop containing nucleotide triphosphate hydrolases"/>
    <property type="match status" value="1"/>
</dbReference>
<dbReference type="GO" id="GO:0008652">
    <property type="term" value="P:amino acid biosynthetic process"/>
    <property type="evidence" value="ECO:0007669"/>
    <property type="project" value="UniProtKB-KW"/>
</dbReference>
<comment type="caution">
    <text evidence="8">The sequence shown here is derived from an EMBL/GenBank/DDBJ whole genome shotgun (WGS) entry which is preliminary data.</text>
</comment>
<protein>
    <recommendedName>
        <fullName evidence="7">Shikimate kinase</fullName>
        <shortName evidence="7">SK</shortName>
        <ecNumber evidence="7">2.7.1.71</ecNumber>
    </recommendedName>
</protein>
<dbReference type="PANTHER" id="PTHR21087:SF16">
    <property type="entry name" value="SHIKIMATE KINASE 1, CHLOROPLASTIC"/>
    <property type="match status" value="1"/>
</dbReference>
<sequence>MKVTLIGFMGSGKSTVGKELSKLLGFPFTDLDDLIVKKVGMSIPEIFKAFGEEKFREIESSLLKEVLLKKSELILSTGGGTPAYKDNVKVINQLSKSVFLKTPFETLWERISKDKNRPLTKLGKEGLLELYTKRLPYYERAHLIVECEGKKPKEIAEEIIYKLSLT</sequence>
<evidence type="ECO:0000256" key="5">
    <source>
        <dbReference type="ARBA" id="ARBA00022840"/>
    </source>
</evidence>
<evidence type="ECO:0000256" key="4">
    <source>
        <dbReference type="ARBA" id="ARBA00022777"/>
    </source>
</evidence>
<keyword evidence="1 7" id="KW-0028">Amino-acid biosynthesis</keyword>
<dbReference type="CDD" id="cd00464">
    <property type="entry name" value="SK"/>
    <property type="match status" value="1"/>
</dbReference>
<comment type="similarity">
    <text evidence="7">Belongs to the shikimate kinase family.</text>
</comment>
<dbReference type="RefSeq" id="WP_121170875.1">
    <property type="nucleotide sequence ID" value="NZ_RBIE01000002.1"/>
</dbReference>
<evidence type="ECO:0000256" key="6">
    <source>
        <dbReference type="ARBA" id="ARBA00023141"/>
    </source>
</evidence>
<feature type="binding site" evidence="7">
    <location>
        <position position="134"/>
    </location>
    <ligand>
        <name>substrate</name>
    </ligand>
</feature>
<accession>A0A420W6D0</accession>
<feature type="binding site" evidence="7">
    <location>
        <position position="32"/>
    </location>
    <ligand>
        <name>substrate</name>
    </ligand>
</feature>
<keyword evidence="7" id="KW-0460">Magnesium</keyword>
<dbReference type="GO" id="GO:0005524">
    <property type="term" value="F:ATP binding"/>
    <property type="evidence" value="ECO:0007669"/>
    <property type="project" value="UniProtKB-UniRule"/>
</dbReference>
<dbReference type="InterPro" id="IPR000623">
    <property type="entry name" value="Shikimate_kinase/TSH1"/>
</dbReference>
<evidence type="ECO:0000256" key="7">
    <source>
        <dbReference type="HAMAP-Rule" id="MF_00109"/>
    </source>
</evidence>
<dbReference type="PANTHER" id="PTHR21087">
    <property type="entry name" value="SHIKIMATE KINASE"/>
    <property type="match status" value="1"/>
</dbReference>
<dbReference type="Pfam" id="PF01202">
    <property type="entry name" value="SKI"/>
    <property type="match status" value="1"/>
</dbReference>
<dbReference type="AlphaFoldDB" id="A0A420W6D0"/>
<keyword evidence="9" id="KW-1185">Reference proteome</keyword>
<keyword evidence="3 7" id="KW-0547">Nucleotide-binding</keyword>
<keyword evidence="2 7" id="KW-0808">Transferase</keyword>
<evidence type="ECO:0000256" key="2">
    <source>
        <dbReference type="ARBA" id="ARBA00022679"/>
    </source>
</evidence>
<evidence type="ECO:0000256" key="3">
    <source>
        <dbReference type="ARBA" id="ARBA00022741"/>
    </source>
</evidence>
<dbReference type="EC" id="2.7.1.71" evidence="7"/>
<evidence type="ECO:0000256" key="1">
    <source>
        <dbReference type="ARBA" id="ARBA00022605"/>
    </source>
</evidence>
<reference evidence="8 9" key="1">
    <citation type="submission" date="2018-10" db="EMBL/GenBank/DDBJ databases">
        <title>Genomic Encyclopedia of Type Strains, Phase IV (KMG-IV): sequencing the most valuable type-strain genomes for metagenomic binning, comparative biology and taxonomic classification.</title>
        <authorList>
            <person name="Goeker M."/>
        </authorList>
    </citation>
    <scope>NUCLEOTIDE SEQUENCE [LARGE SCALE GENOMIC DNA]</scope>
    <source>
        <strain evidence="8 9">DSM 15521</strain>
    </source>
</reference>
<dbReference type="GO" id="GO:0009423">
    <property type="term" value="P:chorismate biosynthetic process"/>
    <property type="evidence" value="ECO:0007669"/>
    <property type="project" value="UniProtKB-UniRule"/>
</dbReference>
<comment type="caution">
    <text evidence="7">Lacks conserved residue(s) required for the propagation of feature annotation.</text>
</comment>
<keyword evidence="6 7" id="KW-0057">Aromatic amino acid biosynthesis</keyword>
<keyword evidence="7" id="KW-0963">Cytoplasm</keyword>
<proteinExistence type="inferred from homology"/>
<dbReference type="GO" id="GO:0009073">
    <property type="term" value="P:aromatic amino acid family biosynthetic process"/>
    <property type="evidence" value="ECO:0007669"/>
    <property type="project" value="UniProtKB-KW"/>
</dbReference>
<dbReference type="HAMAP" id="MF_00109">
    <property type="entry name" value="Shikimate_kinase"/>
    <property type="match status" value="1"/>
</dbReference>
<dbReference type="SUPFAM" id="SSF52540">
    <property type="entry name" value="P-loop containing nucleoside triphosphate hydrolases"/>
    <property type="match status" value="1"/>
</dbReference>
<comment type="catalytic activity">
    <reaction evidence="7">
        <text>shikimate + ATP = 3-phosphoshikimate + ADP + H(+)</text>
        <dbReference type="Rhea" id="RHEA:13121"/>
        <dbReference type="ChEBI" id="CHEBI:15378"/>
        <dbReference type="ChEBI" id="CHEBI:30616"/>
        <dbReference type="ChEBI" id="CHEBI:36208"/>
        <dbReference type="ChEBI" id="CHEBI:145989"/>
        <dbReference type="ChEBI" id="CHEBI:456216"/>
        <dbReference type="EC" id="2.7.1.71"/>
    </reaction>
</comment>
<name>A0A420W6D0_9BACT</name>
<dbReference type="InterPro" id="IPR027417">
    <property type="entry name" value="P-loop_NTPase"/>
</dbReference>
<feature type="binding site" evidence="7">
    <location>
        <position position="117"/>
    </location>
    <ligand>
        <name>ATP</name>
        <dbReference type="ChEBI" id="CHEBI:30616"/>
    </ligand>
</feature>
<dbReference type="GO" id="GO:0005829">
    <property type="term" value="C:cytosol"/>
    <property type="evidence" value="ECO:0007669"/>
    <property type="project" value="TreeGrafter"/>
</dbReference>
<dbReference type="PRINTS" id="PR01100">
    <property type="entry name" value="SHIKIMTKNASE"/>
</dbReference>
<dbReference type="OrthoDB" id="9800332at2"/>
<feature type="binding site" evidence="7">
    <location>
        <position position="56"/>
    </location>
    <ligand>
        <name>substrate</name>
    </ligand>
</feature>
<comment type="subunit">
    <text evidence="7">Monomer.</text>
</comment>
<organism evidence="8 9">
    <name type="scientific">Thermovibrio guaymasensis</name>
    <dbReference type="NCBI Taxonomy" id="240167"/>
    <lineage>
        <taxon>Bacteria</taxon>
        <taxon>Pseudomonadati</taxon>
        <taxon>Aquificota</taxon>
        <taxon>Aquificia</taxon>
        <taxon>Desulfurobacteriales</taxon>
        <taxon>Desulfurobacteriaceae</taxon>
        <taxon>Thermovibrio</taxon>
    </lineage>
</organism>
<comment type="subcellular location">
    <subcellularLocation>
        <location evidence="7">Cytoplasm</location>
    </subcellularLocation>
</comment>
<gene>
    <name evidence="7" type="primary">aroK</name>
    <name evidence="8" type="ORF">C7457_1102</name>
</gene>
<dbReference type="GO" id="GO:0000287">
    <property type="term" value="F:magnesium ion binding"/>
    <property type="evidence" value="ECO:0007669"/>
    <property type="project" value="UniProtKB-UniRule"/>
</dbReference>
<dbReference type="InterPro" id="IPR031322">
    <property type="entry name" value="Shikimate/glucono_kinase"/>
</dbReference>
<feature type="binding site" evidence="7">
    <location>
        <position position="14"/>
    </location>
    <ligand>
        <name>Mg(2+)</name>
        <dbReference type="ChEBI" id="CHEBI:18420"/>
    </ligand>
</feature>
<comment type="cofactor">
    <cofactor evidence="7">
        <name>Mg(2+)</name>
        <dbReference type="ChEBI" id="CHEBI:18420"/>
    </cofactor>
    <text evidence="7">Binds 1 Mg(2+) ion per subunit.</text>
</comment>
<feature type="binding site" evidence="7">
    <location>
        <begin position="10"/>
        <end position="15"/>
    </location>
    <ligand>
        <name>ATP</name>
        <dbReference type="ChEBI" id="CHEBI:30616"/>
    </ligand>
</feature>
<keyword evidence="5 7" id="KW-0067">ATP-binding</keyword>
<evidence type="ECO:0000313" key="9">
    <source>
        <dbReference type="Proteomes" id="UP000280881"/>
    </source>
</evidence>
<dbReference type="UniPathway" id="UPA00053">
    <property type="reaction ID" value="UER00088"/>
</dbReference>
<evidence type="ECO:0000313" key="8">
    <source>
        <dbReference type="EMBL" id="RKQ61661.1"/>
    </source>
</evidence>
<comment type="function">
    <text evidence="7">Catalyzes the specific phosphorylation of the 3-hydroxyl group of shikimic acid using ATP as a cosubstrate.</text>
</comment>